<protein>
    <submittedName>
        <fullName evidence="1">Uncharacterized protein</fullName>
    </submittedName>
</protein>
<evidence type="ECO:0000313" key="1">
    <source>
        <dbReference type="EnsemblPlants" id="AET6Gv20927100.13"/>
    </source>
</evidence>
<dbReference type="AlphaFoldDB" id="A0A453PZW3"/>
<keyword evidence="2" id="KW-1185">Reference proteome</keyword>
<reference evidence="2" key="1">
    <citation type="journal article" date="2014" name="Science">
        <title>Ancient hybridizations among the ancestral genomes of bread wheat.</title>
        <authorList>
            <consortium name="International Wheat Genome Sequencing Consortium,"/>
            <person name="Marcussen T."/>
            <person name="Sandve S.R."/>
            <person name="Heier L."/>
            <person name="Spannagl M."/>
            <person name="Pfeifer M."/>
            <person name="Jakobsen K.S."/>
            <person name="Wulff B.B."/>
            <person name="Steuernagel B."/>
            <person name="Mayer K.F."/>
            <person name="Olsen O.A."/>
        </authorList>
    </citation>
    <scope>NUCLEOTIDE SEQUENCE [LARGE SCALE GENOMIC DNA]</scope>
    <source>
        <strain evidence="2">cv. AL8/78</strain>
    </source>
</reference>
<reference evidence="1" key="5">
    <citation type="journal article" date="2021" name="G3 (Bethesda)">
        <title>Aegilops tauschii genome assembly Aet v5.0 features greater sequence contiguity and improved annotation.</title>
        <authorList>
            <person name="Wang L."/>
            <person name="Zhu T."/>
            <person name="Rodriguez J.C."/>
            <person name="Deal K.R."/>
            <person name="Dubcovsky J."/>
            <person name="McGuire P.E."/>
            <person name="Lux T."/>
            <person name="Spannagl M."/>
            <person name="Mayer K.F.X."/>
            <person name="Baldrich P."/>
            <person name="Meyers B.C."/>
            <person name="Huo N."/>
            <person name="Gu Y.Q."/>
            <person name="Zhou H."/>
            <person name="Devos K.M."/>
            <person name="Bennetzen J.L."/>
            <person name="Unver T."/>
            <person name="Budak H."/>
            <person name="Gulick P.J."/>
            <person name="Galiba G."/>
            <person name="Kalapos B."/>
            <person name="Nelson D.R."/>
            <person name="Li P."/>
            <person name="You F.M."/>
            <person name="Luo M.C."/>
            <person name="Dvorak J."/>
        </authorList>
    </citation>
    <scope>NUCLEOTIDE SEQUENCE [LARGE SCALE GENOMIC DNA]</scope>
    <source>
        <strain evidence="1">cv. AL8/78</strain>
    </source>
</reference>
<reference evidence="1" key="3">
    <citation type="journal article" date="2017" name="Nature">
        <title>Genome sequence of the progenitor of the wheat D genome Aegilops tauschii.</title>
        <authorList>
            <person name="Luo M.C."/>
            <person name="Gu Y.Q."/>
            <person name="Puiu D."/>
            <person name="Wang H."/>
            <person name="Twardziok S.O."/>
            <person name="Deal K.R."/>
            <person name="Huo N."/>
            <person name="Zhu T."/>
            <person name="Wang L."/>
            <person name="Wang Y."/>
            <person name="McGuire P.E."/>
            <person name="Liu S."/>
            <person name="Long H."/>
            <person name="Ramasamy R.K."/>
            <person name="Rodriguez J.C."/>
            <person name="Van S.L."/>
            <person name="Yuan L."/>
            <person name="Wang Z."/>
            <person name="Xia Z."/>
            <person name="Xiao L."/>
            <person name="Anderson O.D."/>
            <person name="Ouyang S."/>
            <person name="Liang Y."/>
            <person name="Zimin A.V."/>
            <person name="Pertea G."/>
            <person name="Qi P."/>
            <person name="Bennetzen J.L."/>
            <person name="Dai X."/>
            <person name="Dawson M.W."/>
            <person name="Muller H.G."/>
            <person name="Kugler K."/>
            <person name="Rivarola-Duarte L."/>
            <person name="Spannagl M."/>
            <person name="Mayer K.F.X."/>
            <person name="Lu F.H."/>
            <person name="Bevan M.W."/>
            <person name="Leroy P."/>
            <person name="Li P."/>
            <person name="You F.M."/>
            <person name="Sun Q."/>
            <person name="Liu Z."/>
            <person name="Lyons E."/>
            <person name="Wicker T."/>
            <person name="Salzberg S.L."/>
            <person name="Devos K.M."/>
            <person name="Dvorak J."/>
        </authorList>
    </citation>
    <scope>NUCLEOTIDE SEQUENCE [LARGE SCALE GENOMIC DNA]</scope>
    <source>
        <strain evidence="1">cv. AL8/78</strain>
    </source>
</reference>
<dbReference type="EnsemblPlants" id="AET6Gv20927100.13">
    <property type="protein sequence ID" value="AET6Gv20927100.13"/>
    <property type="gene ID" value="AET6Gv20927100"/>
</dbReference>
<evidence type="ECO:0000313" key="2">
    <source>
        <dbReference type="Proteomes" id="UP000015105"/>
    </source>
</evidence>
<accession>A0A453PZW3</accession>
<organism evidence="1 2">
    <name type="scientific">Aegilops tauschii subsp. strangulata</name>
    <name type="common">Goatgrass</name>
    <dbReference type="NCBI Taxonomy" id="200361"/>
    <lineage>
        <taxon>Eukaryota</taxon>
        <taxon>Viridiplantae</taxon>
        <taxon>Streptophyta</taxon>
        <taxon>Embryophyta</taxon>
        <taxon>Tracheophyta</taxon>
        <taxon>Spermatophyta</taxon>
        <taxon>Magnoliopsida</taxon>
        <taxon>Liliopsida</taxon>
        <taxon>Poales</taxon>
        <taxon>Poaceae</taxon>
        <taxon>BOP clade</taxon>
        <taxon>Pooideae</taxon>
        <taxon>Triticodae</taxon>
        <taxon>Triticeae</taxon>
        <taxon>Triticinae</taxon>
        <taxon>Aegilops</taxon>
    </lineage>
</organism>
<dbReference type="Gramene" id="AET6Gv20927100.13">
    <property type="protein sequence ID" value="AET6Gv20927100.13"/>
    <property type="gene ID" value="AET6Gv20927100"/>
</dbReference>
<reference evidence="1" key="4">
    <citation type="submission" date="2019-03" db="UniProtKB">
        <authorList>
            <consortium name="EnsemblPlants"/>
        </authorList>
    </citation>
    <scope>IDENTIFICATION</scope>
</reference>
<proteinExistence type="predicted"/>
<dbReference type="Proteomes" id="UP000015105">
    <property type="component" value="Chromosome 6D"/>
</dbReference>
<reference evidence="2" key="2">
    <citation type="journal article" date="2017" name="Nat. Plants">
        <title>The Aegilops tauschii genome reveals multiple impacts of transposons.</title>
        <authorList>
            <person name="Zhao G."/>
            <person name="Zou C."/>
            <person name="Li K."/>
            <person name="Wang K."/>
            <person name="Li T."/>
            <person name="Gao L."/>
            <person name="Zhang X."/>
            <person name="Wang H."/>
            <person name="Yang Z."/>
            <person name="Liu X."/>
            <person name="Jiang W."/>
            <person name="Mao L."/>
            <person name="Kong X."/>
            <person name="Jiao Y."/>
            <person name="Jia J."/>
        </authorList>
    </citation>
    <scope>NUCLEOTIDE SEQUENCE [LARGE SCALE GENOMIC DNA]</scope>
    <source>
        <strain evidence="2">cv. AL8/78</strain>
    </source>
</reference>
<sequence>MYRNCTLVLFLKSCTFSMNFLDVRASLYMNKLPNVLHSTLHPMINRLPLHPSAANPTRNCHSSTQWRANYVSYVLDWPMLAMLRKKKFRI</sequence>
<name>A0A453PZW3_AEGTS</name>